<gene>
    <name evidence="8" type="ORF">NJR55_12305</name>
</gene>
<dbReference type="InterPro" id="IPR050189">
    <property type="entry name" value="MFS_Efflux_Transporters"/>
</dbReference>
<feature type="transmembrane region" description="Helical" evidence="6">
    <location>
        <begin position="163"/>
        <end position="185"/>
    </location>
</feature>
<sequence length="392" mass="40344">MSFKSTSSVSPTVYLIALGAFALGMASYVTAGLIPMIEQAFSVSTGVAAQLVTAFTLAYGIGSPIVVALLPGDRQRNGLLAALGLFVISNAASALSTDFLWLLIFRALAGVGSGVYLAVGISAAAMVSPAGRGKAIAVIMGGMAAGTVLGVPIGLILAEQLGWPSAFWLVTLLGAISLTGLFWRLPELSGSEFIPLRRKLSVLVDGQVTVILSVSLLAAIASLGMYTFLAPLMSAPEYGGVESITPFLWVWGIGGVAGSFLVGPMADRIKGPRMTLFIMLTLALSLAVLPLIAFWSVWLAMVLISIWGAVGWALQVPQNNQLLHVRESQGDGNLAVALNESALYLGSAIGAAVGGLALALSLPIWSLPVGAAIIAAIGALLQLISLRGDSNK</sequence>
<evidence type="ECO:0000256" key="2">
    <source>
        <dbReference type="ARBA" id="ARBA00022475"/>
    </source>
</evidence>
<dbReference type="InterPro" id="IPR036259">
    <property type="entry name" value="MFS_trans_sf"/>
</dbReference>
<reference evidence="8" key="1">
    <citation type="submission" date="2022-06" db="EMBL/GenBank/DDBJ databases">
        <title>Idiomarina rhizosphaerae M1R2S28.</title>
        <authorList>
            <person name="Sun J.-Q."/>
            <person name="Li L.-F."/>
        </authorList>
    </citation>
    <scope>NUCLEOTIDE SEQUENCE</scope>
    <source>
        <strain evidence="8">M1R2S28</strain>
    </source>
</reference>
<dbReference type="GO" id="GO:0022857">
    <property type="term" value="F:transmembrane transporter activity"/>
    <property type="evidence" value="ECO:0007669"/>
    <property type="project" value="InterPro"/>
</dbReference>
<feature type="transmembrane region" description="Helical" evidence="6">
    <location>
        <begin position="274"/>
        <end position="292"/>
    </location>
</feature>
<keyword evidence="9" id="KW-1185">Reference proteome</keyword>
<feature type="domain" description="Major facilitator superfamily (MFS) profile" evidence="7">
    <location>
        <begin position="12"/>
        <end position="390"/>
    </location>
</feature>
<comment type="caution">
    <text evidence="8">The sequence shown here is derived from an EMBL/GenBank/DDBJ whole genome shotgun (WGS) entry which is preliminary data.</text>
</comment>
<dbReference type="AlphaFoldDB" id="A0A9X2FW55"/>
<feature type="transmembrane region" description="Helical" evidence="6">
    <location>
        <begin position="206"/>
        <end position="229"/>
    </location>
</feature>
<organism evidence="8 9">
    <name type="scientific">Idiomarina rhizosphaerae</name>
    <dbReference type="NCBI Taxonomy" id="2961572"/>
    <lineage>
        <taxon>Bacteria</taxon>
        <taxon>Pseudomonadati</taxon>
        <taxon>Pseudomonadota</taxon>
        <taxon>Gammaproteobacteria</taxon>
        <taxon>Alteromonadales</taxon>
        <taxon>Idiomarinaceae</taxon>
        <taxon>Idiomarina</taxon>
    </lineage>
</organism>
<feature type="transmembrane region" description="Helical" evidence="6">
    <location>
        <begin position="101"/>
        <end position="123"/>
    </location>
</feature>
<evidence type="ECO:0000256" key="6">
    <source>
        <dbReference type="SAM" id="Phobius"/>
    </source>
</evidence>
<dbReference type="Gene3D" id="1.20.1250.20">
    <property type="entry name" value="MFS general substrate transporter like domains"/>
    <property type="match status" value="1"/>
</dbReference>
<feature type="transmembrane region" description="Helical" evidence="6">
    <location>
        <begin position="365"/>
        <end position="386"/>
    </location>
</feature>
<feature type="transmembrane region" description="Helical" evidence="6">
    <location>
        <begin position="135"/>
        <end position="157"/>
    </location>
</feature>
<evidence type="ECO:0000256" key="4">
    <source>
        <dbReference type="ARBA" id="ARBA00022989"/>
    </source>
</evidence>
<protein>
    <submittedName>
        <fullName evidence="8">MFS transporter</fullName>
    </submittedName>
</protein>
<evidence type="ECO:0000256" key="3">
    <source>
        <dbReference type="ARBA" id="ARBA00022692"/>
    </source>
</evidence>
<keyword evidence="5 6" id="KW-0472">Membrane</keyword>
<feature type="transmembrane region" description="Helical" evidence="6">
    <location>
        <begin position="47"/>
        <end position="70"/>
    </location>
</feature>
<evidence type="ECO:0000256" key="5">
    <source>
        <dbReference type="ARBA" id="ARBA00023136"/>
    </source>
</evidence>
<name>A0A9X2FW55_9GAMM</name>
<dbReference type="CDD" id="cd17324">
    <property type="entry name" value="MFS_NepI_like"/>
    <property type="match status" value="1"/>
</dbReference>
<keyword evidence="2" id="KW-1003">Cell membrane</keyword>
<keyword evidence="3 6" id="KW-0812">Transmembrane</keyword>
<evidence type="ECO:0000256" key="1">
    <source>
        <dbReference type="ARBA" id="ARBA00004651"/>
    </source>
</evidence>
<feature type="transmembrane region" description="Helical" evidence="6">
    <location>
        <begin position="77"/>
        <end position="95"/>
    </location>
</feature>
<dbReference type="Pfam" id="PF07690">
    <property type="entry name" value="MFS_1"/>
    <property type="match status" value="1"/>
</dbReference>
<dbReference type="Proteomes" id="UP001139474">
    <property type="component" value="Unassembled WGS sequence"/>
</dbReference>
<comment type="subcellular location">
    <subcellularLocation>
        <location evidence="1">Cell membrane</location>
        <topology evidence="1">Multi-pass membrane protein</topology>
    </subcellularLocation>
</comment>
<feature type="transmembrane region" description="Helical" evidence="6">
    <location>
        <begin position="298"/>
        <end position="316"/>
    </location>
</feature>
<dbReference type="GO" id="GO:0005886">
    <property type="term" value="C:plasma membrane"/>
    <property type="evidence" value="ECO:0007669"/>
    <property type="project" value="UniProtKB-SubCell"/>
</dbReference>
<proteinExistence type="predicted"/>
<feature type="transmembrane region" description="Helical" evidence="6">
    <location>
        <begin position="337"/>
        <end position="359"/>
    </location>
</feature>
<dbReference type="EMBL" id="JAMZDE010000008">
    <property type="protein sequence ID" value="MCP1340372.1"/>
    <property type="molecule type" value="Genomic_DNA"/>
</dbReference>
<evidence type="ECO:0000313" key="9">
    <source>
        <dbReference type="Proteomes" id="UP001139474"/>
    </source>
</evidence>
<dbReference type="SUPFAM" id="SSF103473">
    <property type="entry name" value="MFS general substrate transporter"/>
    <property type="match status" value="1"/>
</dbReference>
<dbReference type="PROSITE" id="PS50850">
    <property type="entry name" value="MFS"/>
    <property type="match status" value="1"/>
</dbReference>
<accession>A0A9X2FW55</accession>
<dbReference type="InterPro" id="IPR020846">
    <property type="entry name" value="MFS_dom"/>
</dbReference>
<evidence type="ECO:0000313" key="8">
    <source>
        <dbReference type="EMBL" id="MCP1340372.1"/>
    </source>
</evidence>
<evidence type="ECO:0000259" key="7">
    <source>
        <dbReference type="PROSITE" id="PS50850"/>
    </source>
</evidence>
<keyword evidence="4 6" id="KW-1133">Transmembrane helix</keyword>
<feature type="transmembrane region" description="Helical" evidence="6">
    <location>
        <begin position="244"/>
        <end position="262"/>
    </location>
</feature>
<dbReference type="PANTHER" id="PTHR43124:SF10">
    <property type="entry name" value="PURINE EFFLUX PUMP PBUE"/>
    <property type="match status" value="1"/>
</dbReference>
<dbReference type="InterPro" id="IPR011701">
    <property type="entry name" value="MFS"/>
</dbReference>
<dbReference type="RefSeq" id="WP_253620217.1">
    <property type="nucleotide sequence ID" value="NZ_JAMZDE010000008.1"/>
</dbReference>
<dbReference type="PANTHER" id="PTHR43124">
    <property type="entry name" value="PURINE EFFLUX PUMP PBUE"/>
    <property type="match status" value="1"/>
</dbReference>